<dbReference type="EMBL" id="CABQ01000159">
    <property type="protein sequence ID" value="CBI07899.1"/>
    <property type="molecule type" value="Genomic_DNA"/>
</dbReference>
<feature type="compositionally biased region" description="Basic and acidic residues" evidence="1">
    <location>
        <begin position="14"/>
        <end position="23"/>
    </location>
</feature>
<evidence type="ECO:0000256" key="1">
    <source>
        <dbReference type="SAM" id="MobiDB-lite"/>
    </source>
</evidence>
<comment type="caution">
    <text evidence="2">The sequence shown here is derived from an EMBL/GenBank/DDBJ whole genome shotgun (WGS) entry which is preliminary data.</text>
</comment>
<sequence length="23" mass="2581">MARPKMPQYAMGSVKEKTEPCPT</sequence>
<organism evidence="2">
    <name type="scientific">mine drainage metagenome</name>
    <dbReference type="NCBI Taxonomy" id="410659"/>
    <lineage>
        <taxon>unclassified sequences</taxon>
        <taxon>metagenomes</taxon>
        <taxon>ecological metagenomes</taxon>
    </lineage>
</organism>
<accession>E6QKX9</accession>
<proteinExistence type="predicted"/>
<reference evidence="2" key="1">
    <citation type="submission" date="2009-10" db="EMBL/GenBank/DDBJ databases">
        <title>Diversity of trophic interactions inside an arsenic-rich microbial ecosystem.</title>
        <authorList>
            <person name="Bertin P.N."/>
            <person name="Heinrich-Salmeron A."/>
            <person name="Pelletier E."/>
            <person name="Goulhen-Chollet F."/>
            <person name="Arsene-Ploetze F."/>
            <person name="Gallien S."/>
            <person name="Calteau A."/>
            <person name="Vallenet D."/>
            <person name="Casiot C."/>
            <person name="Chane-Woon-Ming B."/>
            <person name="Giloteaux L."/>
            <person name="Barakat M."/>
            <person name="Bonnefoy V."/>
            <person name="Bruneel O."/>
            <person name="Chandler M."/>
            <person name="Cleiss J."/>
            <person name="Duran R."/>
            <person name="Elbaz-Poulichet F."/>
            <person name="Fonknechten N."/>
            <person name="Lauga B."/>
            <person name="Mornico D."/>
            <person name="Ortet P."/>
            <person name="Schaeffer C."/>
            <person name="Siguier P."/>
            <person name="Alexander Thil Smith A."/>
            <person name="Van Dorsselaer A."/>
            <person name="Weissenbach J."/>
            <person name="Medigue C."/>
            <person name="Le Paslier D."/>
        </authorList>
    </citation>
    <scope>NUCLEOTIDE SEQUENCE</scope>
</reference>
<gene>
    <name evidence="2" type="ORF">CARN6_1308</name>
</gene>
<name>E6QKX9_9ZZZZ</name>
<dbReference type="AlphaFoldDB" id="E6QKX9"/>
<evidence type="ECO:0000313" key="2">
    <source>
        <dbReference type="EMBL" id="CBI07899.1"/>
    </source>
</evidence>
<protein>
    <submittedName>
        <fullName evidence="2">Uncharacterized protein</fullName>
    </submittedName>
</protein>
<feature type="region of interest" description="Disordered" evidence="1">
    <location>
        <begin position="1"/>
        <end position="23"/>
    </location>
</feature>